<feature type="domain" description="CheW-like" evidence="1">
    <location>
        <begin position="21"/>
        <end position="69"/>
    </location>
</feature>
<dbReference type="Gene3D" id="2.30.30.40">
    <property type="entry name" value="SH3 Domains"/>
    <property type="match status" value="1"/>
</dbReference>
<evidence type="ECO:0000259" key="1">
    <source>
        <dbReference type="Pfam" id="PF01584"/>
    </source>
</evidence>
<proteinExistence type="predicted"/>
<dbReference type="EMBL" id="QVLU01000020">
    <property type="protein sequence ID" value="RGE68497.1"/>
    <property type="molecule type" value="Genomic_DNA"/>
</dbReference>
<dbReference type="OrthoDB" id="9794382at2"/>
<evidence type="ECO:0000313" key="4">
    <source>
        <dbReference type="Proteomes" id="UP000260812"/>
    </source>
</evidence>
<accession>A0A3E3IN38</accession>
<dbReference type="Proteomes" id="UP000261166">
    <property type="component" value="Unassembled WGS sequence"/>
</dbReference>
<dbReference type="SUPFAM" id="SSF50341">
    <property type="entry name" value="CheW-like"/>
    <property type="match status" value="1"/>
</dbReference>
<dbReference type="InterPro" id="IPR036061">
    <property type="entry name" value="CheW-like_dom_sf"/>
</dbReference>
<evidence type="ECO:0000313" key="3">
    <source>
        <dbReference type="EMBL" id="RGE68497.1"/>
    </source>
</evidence>
<sequence>MKRRMHMEAYSSRELLCIPGKNKSYAIETAYVTELCCQIQLSRIPCMPEYYAGVCSYKGNIIPVIKLHSEEDPGEDSLLLAVSCGKYQLGILFTGDPYILPAGTAETVESPADMGDSGIWAGKEICRHEKEILFVIDMEKTVEGLIICQ</sequence>
<dbReference type="GO" id="GO:0006935">
    <property type="term" value="P:chemotaxis"/>
    <property type="evidence" value="ECO:0007669"/>
    <property type="project" value="InterPro"/>
</dbReference>
<gene>
    <name evidence="3" type="ORF">DWY69_19935</name>
    <name evidence="2" type="ORF">DXC51_09650</name>
</gene>
<protein>
    <recommendedName>
        <fullName evidence="1">CheW-like domain-containing protein</fullName>
    </recommendedName>
</protein>
<dbReference type="Pfam" id="PF01584">
    <property type="entry name" value="CheW"/>
    <property type="match status" value="1"/>
</dbReference>
<dbReference type="Proteomes" id="UP000260812">
    <property type="component" value="Unassembled WGS sequence"/>
</dbReference>
<dbReference type="EMBL" id="QVLV01000005">
    <property type="protein sequence ID" value="RGE61798.1"/>
    <property type="molecule type" value="Genomic_DNA"/>
</dbReference>
<reference evidence="3 5" key="1">
    <citation type="submission" date="2018-08" db="EMBL/GenBank/DDBJ databases">
        <title>A genome reference for cultivated species of the human gut microbiota.</title>
        <authorList>
            <person name="Zou Y."/>
            <person name="Xue W."/>
            <person name="Luo G."/>
        </authorList>
    </citation>
    <scope>NUCLEOTIDE SEQUENCE [LARGE SCALE GENOMIC DNA]</scope>
    <source>
        <strain evidence="3 5">AF26-4BH</strain>
        <strain evidence="2">TF05-5AC</strain>
    </source>
</reference>
<dbReference type="Gene3D" id="2.40.50.180">
    <property type="entry name" value="CheA-289, Domain 4"/>
    <property type="match status" value="1"/>
</dbReference>
<dbReference type="InterPro" id="IPR002545">
    <property type="entry name" value="CheW-lke_dom"/>
</dbReference>
<organism evidence="3 5">
    <name type="scientific">Eisenbergiella massiliensis</name>
    <dbReference type="NCBI Taxonomy" id="1720294"/>
    <lineage>
        <taxon>Bacteria</taxon>
        <taxon>Bacillati</taxon>
        <taxon>Bacillota</taxon>
        <taxon>Clostridia</taxon>
        <taxon>Lachnospirales</taxon>
        <taxon>Lachnospiraceae</taxon>
        <taxon>Eisenbergiella</taxon>
    </lineage>
</organism>
<keyword evidence="4" id="KW-1185">Reference proteome</keyword>
<dbReference type="GO" id="GO:0007165">
    <property type="term" value="P:signal transduction"/>
    <property type="evidence" value="ECO:0007669"/>
    <property type="project" value="InterPro"/>
</dbReference>
<dbReference type="AlphaFoldDB" id="A0A3E3IN38"/>
<name>A0A3E3IN38_9FIRM</name>
<comment type="caution">
    <text evidence="3">The sequence shown here is derived from an EMBL/GenBank/DDBJ whole genome shotgun (WGS) entry which is preliminary data.</text>
</comment>
<evidence type="ECO:0000313" key="5">
    <source>
        <dbReference type="Proteomes" id="UP000261166"/>
    </source>
</evidence>
<evidence type="ECO:0000313" key="2">
    <source>
        <dbReference type="EMBL" id="RGE61798.1"/>
    </source>
</evidence>